<reference evidence="1" key="1">
    <citation type="journal article" date="2020" name="Stud. Mycol.">
        <title>101 Dothideomycetes genomes: a test case for predicting lifestyles and emergence of pathogens.</title>
        <authorList>
            <person name="Haridas S."/>
            <person name="Albert R."/>
            <person name="Binder M."/>
            <person name="Bloem J."/>
            <person name="Labutti K."/>
            <person name="Salamov A."/>
            <person name="Andreopoulos B."/>
            <person name="Baker S."/>
            <person name="Barry K."/>
            <person name="Bills G."/>
            <person name="Bluhm B."/>
            <person name="Cannon C."/>
            <person name="Castanera R."/>
            <person name="Culley D."/>
            <person name="Daum C."/>
            <person name="Ezra D."/>
            <person name="Gonzalez J."/>
            <person name="Henrissat B."/>
            <person name="Kuo A."/>
            <person name="Liang C."/>
            <person name="Lipzen A."/>
            <person name="Lutzoni F."/>
            <person name="Magnuson J."/>
            <person name="Mondo S."/>
            <person name="Nolan M."/>
            <person name="Ohm R."/>
            <person name="Pangilinan J."/>
            <person name="Park H.-J."/>
            <person name="Ramirez L."/>
            <person name="Alfaro M."/>
            <person name="Sun H."/>
            <person name="Tritt A."/>
            <person name="Yoshinaga Y."/>
            <person name="Zwiers L.-H."/>
            <person name="Turgeon B."/>
            <person name="Goodwin S."/>
            <person name="Spatafora J."/>
            <person name="Crous P."/>
            <person name="Grigoriev I."/>
        </authorList>
    </citation>
    <scope>NUCLEOTIDE SEQUENCE</scope>
    <source>
        <strain evidence="1">CBS 480.64</strain>
    </source>
</reference>
<dbReference type="Proteomes" id="UP000799421">
    <property type="component" value="Unassembled WGS sequence"/>
</dbReference>
<protein>
    <submittedName>
        <fullName evidence="1">Uncharacterized protein</fullName>
    </submittedName>
</protein>
<proteinExistence type="predicted"/>
<dbReference type="AlphaFoldDB" id="A0A6A7BZJ5"/>
<sequence>MAYEISSLWNGLPNEYRDDFLGLALGIIEIHLEKAIRELSPNEVMASVDIEKICTRRDLRPTVRAINLETLRLLIARLKAAAQAIGNEKSEEGPDFCEGIEETTSTPTYLASAESQPWPTISRSSGDTMFASLLELSSGSLKRDAPEFVEVSELDGTVLIVLEYADGEVDVVSDCPERGAPGLVNVSELDGTMLIVFGNADSEVKGALELVKISTELEDTGEELSGQRGLCSETPRGIQNEAIQSW</sequence>
<evidence type="ECO:0000313" key="2">
    <source>
        <dbReference type="Proteomes" id="UP000799421"/>
    </source>
</evidence>
<accession>A0A6A7BZJ5</accession>
<organism evidence="1 2">
    <name type="scientific">Piedraia hortae CBS 480.64</name>
    <dbReference type="NCBI Taxonomy" id="1314780"/>
    <lineage>
        <taxon>Eukaryota</taxon>
        <taxon>Fungi</taxon>
        <taxon>Dikarya</taxon>
        <taxon>Ascomycota</taxon>
        <taxon>Pezizomycotina</taxon>
        <taxon>Dothideomycetes</taxon>
        <taxon>Dothideomycetidae</taxon>
        <taxon>Capnodiales</taxon>
        <taxon>Piedraiaceae</taxon>
        <taxon>Piedraia</taxon>
    </lineage>
</organism>
<gene>
    <name evidence="1" type="ORF">K470DRAFT_270661</name>
</gene>
<evidence type="ECO:0000313" key="1">
    <source>
        <dbReference type="EMBL" id="KAF2860624.1"/>
    </source>
</evidence>
<keyword evidence="2" id="KW-1185">Reference proteome</keyword>
<dbReference type="EMBL" id="MU005980">
    <property type="protein sequence ID" value="KAF2860624.1"/>
    <property type="molecule type" value="Genomic_DNA"/>
</dbReference>
<name>A0A6A7BZJ5_9PEZI</name>